<dbReference type="InterPro" id="IPR005079">
    <property type="entry name" value="Peptidase_C45_hydrolase"/>
</dbReference>
<evidence type="ECO:0000313" key="3">
    <source>
        <dbReference type="EMBL" id="SUJ25783.1"/>
    </source>
</evidence>
<reference evidence="3 4" key="1">
    <citation type="submission" date="2018-06" db="EMBL/GenBank/DDBJ databases">
        <authorList>
            <consortium name="Pathogen Informatics"/>
            <person name="Doyle S."/>
        </authorList>
    </citation>
    <scope>NUCLEOTIDE SEQUENCE [LARGE SCALE GENOMIC DNA]</scope>
    <source>
        <strain evidence="3 4">NCTC11388</strain>
    </source>
</reference>
<protein>
    <submittedName>
        <fullName evidence="3">Penicillin V acylase and related amidases</fullName>
    </submittedName>
</protein>
<dbReference type="Pfam" id="PF03417">
    <property type="entry name" value="AAT"/>
    <property type="match status" value="1"/>
</dbReference>
<evidence type="ECO:0000313" key="4">
    <source>
        <dbReference type="Proteomes" id="UP000254893"/>
    </source>
</evidence>
<feature type="domain" description="Peptidase C45 hydrolase" evidence="1">
    <location>
        <begin position="31"/>
        <end position="167"/>
    </location>
</feature>
<gene>
    <name evidence="3" type="ORF">NCTC11388_03833</name>
</gene>
<name>A0A380CQQ5_SPHSI</name>
<evidence type="ECO:0000259" key="1">
    <source>
        <dbReference type="Pfam" id="PF03417"/>
    </source>
</evidence>
<dbReference type="RefSeq" id="WP_115171216.1">
    <property type="nucleotide sequence ID" value="NZ_UGYW01000002.1"/>
</dbReference>
<dbReference type="Proteomes" id="UP000254893">
    <property type="component" value="Unassembled WGS sequence"/>
</dbReference>
<feature type="domain" description="AMP-activated protein kinase glycogen-binding" evidence="2">
    <location>
        <begin position="384"/>
        <end position="446"/>
    </location>
</feature>
<dbReference type="EMBL" id="UGYW01000002">
    <property type="protein sequence ID" value="SUJ25783.1"/>
    <property type="molecule type" value="Genomic_DNA"/>
</dbReference>
<dbReference type="AlphaFoldDB" id="A0A380CQQ5"/>
<dbReference type="InterPro" id="IPR011990">
    <property type="entry name" value="TPR-like_helical_dom_sf"/>
</dbReference>
<dbReference type="SUPFAM" id="SSF48452">
    <property type="entry name" value="TPR-like"/>
    <property type="match status" value="1"/>
</dbReference>
<dbReference type="SUPFAM" id="SSF81296">
    <property type="entry name" value="E set domains"/>
    <property type="match status" value="1"/>
</dbReference>
<proteinExistence type="predicted"/>
<accession>A0A380CQQ5</accession>
<dbReference type="Gene3D" id="3.60.60.10">
    <property type="entry name" value="Penicillin V Acylase, Chain A"/>
    <property type="match status" value="1"/>
</dbReference>
<sequence>MKRAVVVLIGILLSQYVPVLSCTIFIAHDEKQVLVGNNEDYSPLKKTYLWVRPSVQHKKGYIFWGFEEKFPEGGINDQGLFYDAAALPQEVAIIKDPLKPDFEGYILEKILQECGTVEEALKLFAQYNLTWQQKAQIMIADRTGDYAIVHANYIIRPGSKNYVLTNYSLQDPQYSDFKCWRRKTAYDLLQTKALSFENFTHILDATAQRETDNSTVYSQVCDLKNKIIYLYQRHDYTAVRKIDILQLLKKGHQDIEIKDLFPKSLAERIEQTYNQQGIAATISMYNKQRKSNKMHYQFSERDLEKFGYQLIDSNRITDAEKLFETNLKYYPDSENARVALANACLLSGKKEKANRLYDQVRKINPSNYYLNLFGPQKNIITFRIKGMQGAETIALTGTFNNYDPHANPFIKKDGEWTCTLPVAPGKYAYKIYVDNTYWMQDPGNMMHTKPNEWWDSYLQVQ</sequence>
<dbReference type="Pfam" id="PF16561">
    <property type="entry name" value="AMPK1_CBM"/>
    <property type="match status" value="1"/>
</dbReference>
<dbReference type="InterPro" id="IPR014756">
    <property type="entry name" value="Ig_E-set"/>
</dbReference>
<evidence type="ECO:0000259" key="2">
    <source>
        <dbReference type="Pfam" id="PF16561"/>
    </source>
</evidence>
<dbReference type="Gene3D" id="2.60.40.10">
    <property type="entry name" value="Immunoglobulins"/>
    <property type="match status" value="1"/>
</dbReference>
<dbReference type="InterPro" id="IPR029055">
    <property type="entry name" value="Ntn_hydrolases_N"/>
</dbReference>
<organism evidence="3 4">
    <name type="scientific">Sphingobacterium spiritivorum</name>
    <name type="common">Flavobacterium spiritivorum</name>
    <dbReference type="NCBI Taxonomy" id="258"/>
    <lineage>
        <taxon>Bacteria</taxon>
        <taxon>Pseudomonadati</taxon>
        <taxon>Bacteroidota</taxon>
        <taxon>Sphingobacteriia</taxon>
        <taxon>Sphingobacteriales</taxon>
        <taxon>Sphingobacteriaceae</taxon>
        <taxon>Sphingobacterium</taxon>
    </lineage>
</organism>
<dbReference type="SUPFAM" id="SSF56235">
    <property type="entry name" value="N-terminal nucleophile aminohydrolases (Ntn hydrolases)"/>
    <property type="match status" value="1"/>
</dbReference>
<dbReference type="Gene3D" id="1.25.40.10">
    <property type="entry name" value="Tetratricopeptide repeat domain"/>
    <property type="match status" value="1"/>
</dbReference>
<dbReference type="Pfam" id="PF14559">
    <property type="entry name" value="TPR_19"/>
    <property type="match status" value="1"/>
</dbReference>
<dbReference type="InterPro" id="IPR013783">
    <property type="entry name" value="Ig-like_fold"/>
</dbReference>
<dbReference type="InterPro" id="IPR032640">
    <property type="entry name" value="AMPK1_CBM"/>
</dbReference>